<dbReference type="GO" id="GO:0090313">
    <property type="term" value="P:regulation of protein targeting to membrane"/>
    <property type="evidence" value="ECO:0007669"/>
    <property type="project" value="TreeGrafter"/>
</dbReference>
<evidence type="ECO:0000313" key="2">
    <source>
        <dbReference type="EMBL" id="VAW29261.1"/>
    </source>
</evidence>
<proteinExistence type="predicted"/>
<keyword evidence="1" id="KW-0812">Transmembrane</keyword>
<accession>A0A3B0UE10</accession>
<dbReference type="InterPro" id="IPR052894">
    <property type="entry name" value="AsmA-related"/>
</dbReference>
<reference evidence="2" key="1">
    <citation type="submission" date="2018-06" db="EMBL/GenBank/DDBJ databases">
        <authorList>
            <person name="Zhirakovskaya E."/>
        </authorList>
    </citation>
    <scope>NUCLEOTIDE SEQUENCE</scope>
</reference>
<dbReference type="AlphaFoldDB" id="A0A3B0UE10"/>
<dbReference type="EMBL" id="UOES01000540">
    <property type="protein sequence ID" value="VAW29261.1"/>
    <property type="molecule type" value="Genomic_DNA"/>
</dbReference>
<sequence length="456" mass="50735">MKFIRKAFYYLIITIVLTGATAVTATLIYKNEIINLLVAEVNKKIKTKLEVDKIDLKLIKGFPNISIDFQGVKFYSAFEGELLLESKNIYFVLNVFELLNKNIVVERLEIIDAIINSHINHAGEKNFNVFVVSDSSKTSSKTLILKSVFFRNVEINDLDEVKKINDSYQITSLQGSLNIDEEALQLGVVSKLRLTKTTQKQLKWLINKKISLNLENSIINNVITIHSSSVAIEEVILMAEGTIGIDGNRKIDLTLHTTNLKFKNLLSILPQAIHKRLTVYKGNGLINLSTKIKGNISGKSWPELKAQIDLNKFGINHKALHAPLRDISLSGEIVIKNLNDLASGVLTIKKMSASIDSKTIEIAAKWQNFINPKIDGYVKGNLDIPWLLSFINSDNFKVTGAKGELKVDVSGSINLTDLFKVKNSDIKGHISFNNIAVDSLFGLPLSSLNGSVVFNN</sequence>
<gene>
    <name evidence="2" type="ORF">MNBD_BACTEROID06-396</name>
</gene>
<organism evidence="2">
    <name type="scientific">hydrothermal vent metagenome</name>
    <dbReference type="NCBI Taxonomy" id="652676"/>
    <lineage>
        <taxon>unclassified sequences</taxon>
        <taxon>metagenomes</taxon>
        <taxon>ecological metagenomes</taxon>
    </lineage>
</organism>
<dbReference type="PANTHER" id="PTHR30441">
    <property type="entry name" value="DUF748 DOMAIN-CONTAINING PROTEIN"/>
    <property type="match status" value="1"/>
</dbReference>
<evidence type="ECO:0000256" key="1">
    <source>
        <dbReference type="SAM" id="Phobius"/>
    </source>
</evidence>
<feature type="transmembrane region" description="Helical" evidence="1">
    <location>
        <begin position="7"/>
        <end position="29"/>
    </location>
</feature>
<dbReference type="GO" id="GO:0005886">
    <property type="term" value="C:plasma membrane"/>
    <property type="evidence" value="ECO:0007669"/>
    <property type="project" value="TreeGrafter"/>
</dbReference>
<evidence type="ECO:0008006" key="3">
    <source>
        <dbReference type="Google" id="ProtNLM"/>
    </source>
</evidence>
<name>A0A3B0UE10_9ZZZZ</name>
<keyword evidence="1" id="KW-1133">Transmembrane helix</keyword>
<feature type="non-terminal residue" evidence="2">
    <location>
        <position position="456"/>
    </location>
</feature>
<dbReference type="PANTHER" id="PTHR30441:SF8">
    <property type="entry name" value="DUF748 DOMAIN-CONTAINING PROTEIN"/>
    <property type="match status" value="1"/>
</dbReference>
<keyword evidence="1" id="KW-0472">Membrane</keyword>
<protein>
    <recommendedName>
        <fullName evidence="3">AsmA domain-containing protein</fullName>
    </recommendedName>
</protein>